<dbReference type="InterPro" id="IPR055256">
    <property type="entry name" value="KH_1_KHDC4/BBP-like"/>
</dbReference>
<dbReference type="PANTHER" id="PTHR11208:SF98">
    <property type="entry name" value="RNA-BINDING KH DOMAIN-CONTAINING PROTEIN"/>
    <property type="match status" value="1"/>
</dbReference>
<gene>
    <name evidence="3" type="ORF">VFH_VI143000</name>
    <name evidence="4" type="ORF">VFH_VI143040</name>
</gene>
<feature type="domain" description="KHDC4/BBP-like KH-domain type I" evidence="2">
    <location>
        <begin position="20"/>
        <end position="100"/>
    </location>
</feature>
<evidence type="ECO:0000313" key="4">
    <source>
        <dbReference type="EMBL" id="CAI8618850.1"/>
    </source>
</evidence>
<organism evidence="3 5">
    <name type="scientific">Vicia faba</name>
    <name type="common">Broad bean</name>
    <name type="synonym">Faba vulgaris</name>
    <dbReference type="NCBI Taxonomy" id="3906"/>
    <lineage>
        <taxon>Eukaryota</taxon>
        <taxon>Viridiplantae</taxon>
        <taxon>Streptophyta</taxon>
        <taxon>Embryophyta</taxon>
        <taxon>Tracheophyta</taxon>
        <taxon>Spermatophyta</taxon>
        <taxon>Magnoliopsida</taxon>
        <taxon>eudicotyledons</taxon>
        <taxon>Gunneridae</taxon>
        <taxon>Pentapetalae</taxon>
        <taxon>rosids</taxon>
        <taxon>fabids</taxon>
        <taxon>Fabales</taxon>
        <taxon>Fabaceae</taxon>
        <taxon>Papilionoideae</taxon>
        <taxon>50 kb inversion clade</taxon>
        <taxon>NPAAA clade</taxon>
        <taxon>Hologalegina</taxon>
        <taxon>IRL clade</taxon>
        <taxon>Fabeae</taxon>
        <taxon>Vicia</taxon>
    </lineage>
</organism>
<reference evidence="3 5" key="1">
    <citation type="submission" date="2023-01" db="EMBL/GenBank/DDBJ databases">
        <authorList>
            <person name="Kreplak J."/>
        </authorList>
    </citation>
    <scope>NUCLEOTIDE SEQUENCE [LARGE SCALE GENOMIC DNA]</scope>
</reference>
<dbReference type="InterPro" id="IPR045071">
    <property type="entry name" value="BBP-like"/>
</dbReference>
<dbReference type="Proteomes" id="UP001157006">
    <property type="component" value="Chromosome 6"/>
</dbReference>
<dbReference type="Gene3D" id="3.30.1370.10">
    <property type="entry name" value="K Homology domain, type 1"/>
    <property type="match status" value="1"/>
</dbReference>
<dbReference type="PANTHER" id="PTHR11208">
    <property type="entry name" value="RNA-BINDING PROTEIN RELATED"/>
    <property type="match status" value="1"/>
</dbReference>
<dbReference type="SUPFAM" id="SSF54791">
    <property type="entry name" value="Eukaryotic type KH-domain (KH-domain type I)"/>
    <property type="match status" value="1"/>
</dbReference>
<dbReference type="GO" id="GO:0005634">
    <property type="term" value="C:nucleus"/>
    <property type="evidence" value="ECO:0007669"/>
    <property type="project" value="TreeGrafter"/>
</dbReference>
<dbReference type="GO" id="GO:0048024">
    <property type="term" value="P:regulation of mRNA splicing, via spliceosome"/>
    <property type="evidence" value="ECO:0007669"/>
    <property type="project" value="TreeGrafter"/>
</dbReference>
<dbReference type="AlphaFoldDB" id="A0AAV1BBW2"/>
<evidence type="ECO:0000259" key="2">
    <source>
        <dbReference type="Pfam" id="PF22675"/>
    </source>
</evidence>
<name>A0AAV1BBW2_VICFA</name>
<accession>A0AAV1BBW2</accession>
<evidence type="ECO:0000313" key="5">
    <source>
        <dbReference type="Proteomes" id="UP001157006"/>
    </source>
</evidence>
<keyword evidence="5" id="KW-1185">Reference proteome</keyword>
<dbReference type="GO" id="GO:0003729">
    <property type="term" value="F:mRNA binding"/>
    <property type="evidence" value="ECO:0007669"/>
    <property type="project" value="TreeGrafter"/>
</dbReference>
<keyword evidence="1" id="KW-0694">RNA-binding</keyword>
<evidence type="ECO:0000256" key="1">
    <source>
        <dbReference type="ARBA" id="ARBA00022884"/>
    </source>
</evidence>
<dbReference type="Pfam" id="PF22675">
    <property type="entry name" value="KH-I_KHDC4-BBP"/>
    <property type="match status" value="1"/>
</dbReference>
<evidence type="ECO:0000313" key="3">
    <source>
        <dbReference type="EMBL" id="CAI8618849.1"/>
    </source>
</evidence>
<sequence length="157" mass="17018">MIPKDPTFISHFYEIFTVQEYPGYKFIGLTYGPGGDNQKRLEKEIGAKIKIRGTKADTGEKSEIKPGTDVQCSYKEMQVNTTADSFDKVDAAIFTIELLISSVTGSSAASSTPSVSVFGDSTNGLNQNQDPPSHAISLSLSNRAVFQPATITQMQKT</sequence>
<protein>
    <recommendedName>
        <fullName evidence="2">KHDC4/BBP-like KH-domain type I domain-containing protein</fullName>
    </recommendedName>
</protein>
<dbReference type="EMBL" id="OX451741">
    <property type="protein sequence ID" value="CAI8618850.1"/>
    <property type="molecule type" value="Genomic_DNA"/>
</dbReference>
<proteinExistence type="predicted"/>
<dbReference type="InterPro" id="IPR036612">
    <property type="entry name" value="KH_dom_type_1_sf"/>
</dbReference>
<dbReference type="EMBL" id="OX451741">
    <property type="protein sequence ID" value="CAI8618849.1"/>
    <property type="molecule type" value="Genomic_DNA"/>
</dbReference>